<evidence type="ECO:0008006" key="8">
    <source>
        <dbReference type="Google" id="ProtNLM"/>
    </source>
</evidence>
<dbReference type="KEGG" id="nve:5521848"/>
<dbReference type="InParanoid" id="A7RGN7"/>
<organism evidence="6 7">
    <name type="scientific">Nematostella vectensis</name>
    <name type="common">Starlet sea anemone</name>
    <dbReference type="NCBI Taxonomy" id="45351"/>
    <lineage>
        <taxon>Eukaryota</taxon>
        <taxon>Metazoa</taxon>
        <taxon>Cnidaria</taxon>
        <taxon>Anthozoa</taxon>
        <taxon>Hexacorallia</taxon>
        <taxon>Actiniaria</taxon>
        <taxon>Edwardsiidae</taxon>
        <taxon>Nematostella</taxon>
    </lineage>
</organism>
<accession>A7RGN7</accession>
<evidence type="ECO:0000256" key="5">
    <source>
        <dbReference type="SAM" id="Phobius"/>
    </source>
</evidence>
<keyword evidence="3 5" id="KW-1133">Transmembrane helix</keyword>
<name>A7RGN7_NEMVE</name>
<proteinExistence type="predicted"/>
<evidence type="ECO:0000256" key="4">
    <source>
        <dbReference type="ARBA" id="ARBA00023136"/>
    </source>
</evidence>
<feature type="transmembrane region" description="Helical" evidence="5">
    <location>
        <begin position="14"/>
        <end position="35"/>
    </location>
</feature>
<dbReference type="AlphaFoldDB" id="A7RGN7"/>
<feature type="transmembrane region" description="Helical" evidence="5">
    <location>
        <begin position="113"/>
        <end position="133"/>
    </location>
</feature>
<feature type="non-terminal residue" evidence="6">
    <location>
        <position position="1"/>
    </location>
</feature>
<keyword evidence="2 5" id="KW-0812">Transmembrane</keyword>
<evidence type="ECO:0000313" key="7">
    <source>
        <dbReference type="Proteomes" id="UP000001593"/>
    </source>
</evidence>
<keyword evidence="7" id="KW-1185">Reference proteome</keyword>
<keyword evidence="4 5" id="KW-0472">Membrane</keyword>
<evidence type="ECO:0000256" key="1">
    <source>
        <dbReference type="ARBA" id="ARBA00004141"/>
    </source>
</evidence>
<comment type="subcellular location">
    <subcellularLocation>
        <location evidence="1">Membrane</location>
        <topology evidence="1">Multi-pass membrane protein</topology>
    </subcellularLocation>
</comment>
<dbReference type="GO" id="GO:0016020">
    <property type="term" value="C:membrane"/>
    <property type="evidence" value="ECO:0007669"/>
    <property type="project" value="UniProtKB-SubCell"/>
</dbReference>
<evidence type="ECO:0000313" key="6">
    <source>
        <dbReference type="EMBL" id="EDO49568.1"/>
    </source>
</evidence>
<dbReference type="eggNOG" id="KOG2765">
    <property type="taxonomic scope" value="Eukaryota"/>
</dbReference>
<feature type="transmembrane region" description="Helical" evidence="5">
    <location>
        <begin position="47"/>
        <end position="73"/>
    </location>
</feature>
<reference evidence="6 7" key="1">
    <citation type="journal article" date="2007" name="Science">
        <title>Sea anemone genome reveals ancestral eumetazoan gene repertoire and genomic organization.</title>
        <authorList>
            <person name="Putnam N.H."/>
            <person name="Srivastava M."/>
            <person name="Hellsten U."/>
            <person name="Dirks B."/>
            <person name="Chapman J."/>
            <person name="Salamov A."/>
            <person name="Terry A."/>
            <person name="Shapiro H."/>
            <person name="Lindquist E."/>
            <person name="Kapitonov V.V."/>
            <person name="Jurka J."/>
            <person name="Genikhovich G."/>
            <person name="Grigoriev I.V."/>
            <person name="Lucas S.M."/>
            <person name="Steele R.E."/>
            <person name="Finnerty J.R."/>
            <person name="Technau U."/>
            <person name="Martindale M.Q."/>
            <person name="Rokhsar D.S."/>
        </authorList>
    </citation>
    <scope>NUCLEOTIDE SEQUENCE [LARGE SCALE GENOMIC DNA]</scope>
    <source>
        <strain evidence="7">CH2 X CH6</strain>
    </source>
</reference>
<evidence type="ECO:0000256" key="3">
    <source>
        <dbReference type="ARBA" id="ARBA00022989"/>
    </source>
</evidence>
<gene>
    <name evidence="6" type="ORF">NEMVEDRAFT_v1g238113</name>
</gene>
<protein>
    <recommendedName>
        <fullName evidence="8">EamA domain-containing protein</fullName>
    </recommendedName>
</protein>
<dbReference type="PhylomeDB" id="A7RGN7"/>
<dbReference type="EMBL" id="DS469509">
    <property type="protein sequence ID" value="EDO49568.1"/>
    <property type="molecule type" value="Genomic_DNA"/>
</dbReference>
<dbReference type="PANTHER" id="PTHR23051:SF0">
    <property type="entry name" value="SOLUTE CARRIER FAMILY 35 MEMBER F5"/>
    <property type="match status" value="1"/>
</dbReference>
<sequence length="161" mass="17939">MVTLSDANSKKGGINYGAIWSLLGAVLYACYLVLLKRKVPDETKMDITMFFGFVGAMNILLLWPGFFILHYSGFEAFELPRGYSVWGYLTLNAFIGTVLSEFLWLWGCFLTSSLAATLSLSLVIPLTMLVDVFMNRVKFSLLFLLGTLPVFASFFAVSLLT</sequence>
<dbReference type="Proteomes" id="UP000001593">
    <property type="component" value="Unassembled WGS sequence"/>
</dbReference>
<evidence type="ECO:0000256" key="2">
    <source>
        <dbReference type="ARBA" id="ARBA00022692"/>
    </source>
</evidence>
<dbReference type="PANTHER" id="PTHR23051">
    <property type="entry name" value="SOLUTE CARRIER FAMILY 35, MEMBER F5"/>
    <property type="match status" value="1"/>
</dbReference>
<feature type="transmembrane region" description="Helical" evidence="5">
    <location>
        <begin position="139"/>
        <end position="160"/>
    </location>
</feature>
<dbReference type="HOGENOM" id="CLU_139524_0_0_1"/>